<protein>
    <submittedName>
        <fullName evidence="6">Extracellular solute-binding protein</fullName>
    </submittedName>
</protein>
<keyword evidence="1" id="KW-1003">Cell membrane</keyword>
<evidence type="ECO:0000256" key="5">
    <source>
        <dbReference type="ARBA" id="ARBA00023288"/>
    </source>
</evidence>
<evidence type="ECO:0000313" key="9">
    <source>
        <dbReference type="Proteomes" id="UP000275024"/>
    </source>
</evidence>
<dbReference type="EMBL" id="RBDY01000015">
    <property type="protein sequence ID" value="RKN19592.1"/>
    <property type="molecule type" value="Genomic_DNA"/>
</dbReference>
<name>A0A3A9W3F5_9ACTN</name>
<dbReference type="RefSeq" id="WP_120698462.1">
    <property type="nucleotide sequence ID" value="NZ_RBDX01000015.1"/>
</dbReference>
<dbReference type="SUPFAM" id="SSF53850">
    <property type="entry name" value="Periplasmic binding protein-like II"/>
    <property type="match status" value="1"/>
</dbReference>
<organism evidence="6 9">
    <name type="scientific">Streptomyces radicis</name>
    <dbReference type="NCBI Taxonomy" id="1750517"/>
    <lineage>
        <taxon>Bacteria</taxon>
        <taxon>Bacillati</taxon>
        <taxon>Actinomycetota</taxon>
        <taxon>Actinomycetes</taxon>
        <taxon>Kitasatosporales</taxon>
        <taxon>Streptomycetaceae</taxon>
        <taxon>Streptomyces</taxon>
    </lineage>
</organism>
<dbReference type="OrthoDB" id="3951689at2"/>
<reference evidence="8 9" key="1">
    <citation type="submission" date="2018-09" db="EMBL/GenBank/DDBJ databases">
        <title>Streptomyces sp. nov. DS1-2, an endophytic actinomycete isolated from roots of Dendrobium scabrilingue.</title>
        <authorList>
            <person name="Kuncharoen N."/>
            <person name="Kudo T."/>
            <person name="Ohkuma M."/>
            <person name="Yuki M."/>
            <person name="Tanasupawat S."/>
        </authorList>
    </citation>
    <scope>NUCLEOTIDE SEQUENCE [LARGE SCALE GENOMIC DNA]</scope>
    <source>
        <strain evidence="6 9">AZ1-7</strain>
        <strain evidence="7 8">DS1-2</strain>
    </source>
</reference>
<evidence type="ECO:0000313" key="8">
    <source>
        <dbReference type="Proteomes" id="UP000268652"/>
    </source>
</evidence>
<dbReference type="InterPro" id="IPR006311">
    <property type="entry name" value="TAT_signal"/>
</dbReference>
<dbReference type="PROSITE" id="PS51318">
    <property type="entry name" value="TAT"/>
    <property type="match status" value="1"/>
</dbReference>
<dbReference type="AlphaFoldDB" id="A0A3A9W3F5"/>
<dbReference type="InterPro" id="IPR006059">
    <property type="entry name" value="SBP"/>
</dbReference>
<sequence>MSRFRTRQGLAPGTARPGAGLRRRDTLRLLGLGAMGAAGAGALSACAPSGGSGGGGGDASASTFGFSSWSLNEEASKPVVEAIVADWESAEDVSIDAVSYPYNDYLTQLTLKLRGGQVTGAVQLDIAWLGALAPMGRLLDLSDAAARGGYTEAALTSGQYEGTQYGLPWTTASIGLIANSTLLDAAGITEQPTTIEQFEEALRALKDLEGITPYAAATKVAQLKDIFPWMRTFGSTLVEGDTVTIGDDASVEAVEWYKRLYDDGLIAADVDRFDARALFAQGRVGFYDDAVIGKGATIAQASDPALADAMVPVPRPVLASGDAPQALLWGHVIVVVDGEGSDAATEFALHTTSDTATVADYFERLALPPTTAEGLGDPAVAQDAFTTEWTERITATATPGPFWHLTQNAQIEEVVAQQVQAVLVGGSSARDAMNAAREEITGLMER</sequence>
<accession>A0A3A9W3F5</accession>
<evidence type="ECO:0000256" key="3">
    <source>
        <dbReference type="ARBA" id="ARBA00023136"/>
    </source>
</evidence>
<dbReference type="EMBL" id="RBDX01000015">
    <property type="protein sequence ID" value="RKN07389.1"/>
    <property type="molecule type" value="Genomic_DNA"/>
</dbReference>
<keyword evidence="2" id="KW-0732">Signal</keyword>
<proteinExistence type="predicted"/>
<dbReference type="Proteomes" id="UP000268652">
    <property type="component" value="Unassembled WGS sequence"/>
</dbReference>
<evidence type="ECO:0000256" key="2">
    <source>
        <dbReference type="ARBA" id="ARBA00022729"/>
    </source>
</evidence>
<dbReference type="PANTHER" id="PTHR43649">
    <property type="entry name" value="ARABINOSE-BINDING PROTEIN-RELATED"/>
    <property type="match status" value="1"/>
</dbReference>
<keyword evidence="4" id="KW-0564">Palmitate</keyword>
<keyword evidence="8" id="KW-1185">Reference proteome</keyword>
<dbReference type="Proteomes" id="UP000275024">
    <property type="component" value="Unassembled WGS sequence"/>
</dbReference>
<dbReference type="Gene3D" id="3.40.190.10">
    <property type="entry name" value="Periplasmic binding protein-like II"/>
    <property type="match status" value="1"/>
</dbReference>
<evidence type="ECO:0000313" key="7">
    <source>
        <dbReference type="EMBL" id="RKN19592.1"/>
    </source>
</evidence>
<keyword evidence="3" id="KW-0472">Membrane</keyword>
<evidence type="ECO:0000256" key="4">
    <source>
        <dbReference type="ARBA" id="ARBA00023139"/>
    </source>
</evidence>
<dbReference type="Pfam" id="PF13416">
    <property type="entry name" value="SBP_bac_8"/>
    <property type="match status" value="1"/>
</dbReference>
<evidence type="ECO:0000256" key="1">
    <source>
        <dbReference type="ARBA" id="ARBA00022475"/>
    </source>
</evidence>
<keyword evidence="5" id="KW-0449">Lipoprotein</keyword>
<gene>
    <name evidence="7" type="ORF">D7318_19795</name>
    <name evidence="6" type="ORF">D7319_18730</name>
</gene>
<comment type="caution">
    <text evidence="6">The sequence shown here is derived from an EMBL/GenBank/DDBJ whole genome shotgun (WGS) entry which is preliminary data.</text>
</comment>
<evidence type="ECO:0000313" key="6">
    <source>
        <dbReference type="EMBL" id="RKN07389.1"/>
    </source>
</evidence>
<dbReference type="InterPro" id="IPR050490">
    <property type="entry name" value="Bact_solute-bd_prot1"/>
</dbReference>
<dbReference type="PANTHER" id="PTHR43649:SF33">
    <property type="entry name" value="POLYGALACTURONAN_RHAMNOGALACTURONAN-BINDING PROTEIN YTCQ"/>
    <property type="match status" value="1"/>
</dbReference>